<feature type="signal peptide" evidence="6">
    <location>
        <begin position="1"/>
        <end position="27"/>
    </location>
</feature>
<keyword evidence="9" id="KW-1185">Reference proteome</keyword>
<sequence>MKSFYQWSVICFLAVCSVFFMTSQASAKEQTAIVIYNDATGLANIQQNHRGIENHYENLKTVEGDFTATQLKQLKKDPHIALVETRDIELNTLSEDLPWNLALLNTTYAWSHDLTAGNVKVGMLDTGVNWQAGLEKVHRITLVDSDAYRDIRNHGTMVANILASTNEYLPGIAPNMDLYSIKIFDDDNEASVSDFLAGIDWAIDNDLDVLNMSLGTKKDYQLLHNAVQAAEKAGITMVAAAGNDYSKKPIHYPAAYKEVIAVGAINKEKEHADFSNRGKELEFVAPGEKIPSLTNKLYSGTSFAVPHVTARIATLKQQYPTWSTAKLRSYLRNYTEDLGSAGRDNLYGYGLISYTLQAPQPLSTLKTDYIGKNEVRIQYSMPKNVTVPIAKYALYVDGKRVKTTTNTTYRITKLKTNSKHKIEVIPVSTAGKKAKKAKGIVVRTAKKTASKEYLDRHKKSMQSLFSNLAKADMRDDYSKLYSLSDELSQSKRKKMRTAATKKYAVVLSKDKTTASFVKVSNLNKMPAKGYSDIKFSTALKSVKSSSYRLKRSGATVSGYKVSKVDSKILRLKLPANAKPGRYAFVLERNNVKTTKNKMIDKHIIVYFEL</sequence>
<dbReference type="InterPro" id="IPR036852">
    <property type="entry name" value="Peptidase_S8/S53_dom_sf"/>
</dbReference>
<dbReference type="PRINTS" id="PR00723">
    <property type="entry name" value="SUBTILISIN"/>
</dbReference>
<dbReference type="InterPro" id="IPR050131">
    <property type="entry name" value="Peptidase_S8_subtilisin-like"/>
</dbReference>
<reference evidence="9" key="1">
    <citation type="journal article" date="2019" name="Int. J. Syst. Evol. Microbiol.">
        <title>The Global Catalogue of Microorganisms (GCM) 10K type strain sequencing project: providing services to taxonomists for standard genome sequencing and annotation.</title>
        <authorList>
            <consortium name="The Broad Institute Genomics Platform"/>
            <consortium name="The Broad Institute Genome Sequencing Center for Infectious Disease"/>
            <person name="Wu L."/>
            <person name="Ma J."/>
        </authorList>
    </citation>
    <scope>NUCLEOTIDE SEQUENCE [LARGE SCALE GENOMIC DNA]</scope>
    <source>
        <strain evidence="9">KCTC 33522</strain>
    </source>
</reference>
<dbReference type="InterPro" id="IPR000209">
    <property type="entry name" value="Peptidase_S8/S53_dom"/>
</dbReference>
<keyword evidence="3 5" id="KW-0378">Hydrolase</keyword>
<feature type="active site" description="Charge relay system" evidence="5">
    <location>
        <position position="302"/>
    </location>
</feature>
<dbReference type="InterPro" id="IPR023828">
    <property type="entry name" value="Peptidase_S8_Ser-AS"/>
</dbReference>
<proteinExistence type="inferred from homology"/>
<dbReference type="SUPFAM" id="SSF52743">
    <property type="entry name" value="Subtilisin-like"/>
    <property type="match status" value="1"/>
</dbReference>
<keyword evidence="4 5" id="KW-0720">Serine protease</keyword>
<dbReference type="PROSITE" id="PS00138">
    <property type="entry name" value="SUBTILASE_SER"/>
    <property type="match status" value="1"/>
</dbReference>
<name>A0ABW5XZS8_9BACL</name>
<accession>A0ABW5XZS8</accession>
<dbReference type="InterPro" id="IPR015500">
    <property type="entry name" value="Peptidase_S8_subtilisin-rel"/>
</dbReference>
<evidence type="ECO:0000256" key="4">
    <source>
        <dbReference type="ARBA" id="ARBA00022825"/>
    </source>
</evidence>
<comment type="caution">
    <text evidence="8">The sequence shown here is derived from an EMBL/GenBank/DDBJ whole genome shotgun (WGS) entry which is preliminary data.</text>
</comment>
<dbReference type="RefSeq" id="WP_380147634.1">
    <property type="nucleotide sequence ID" value="NZ_JBHUOR010000042.1"/>
</dbReference>
<dbReference type="Pfam" id="PF00082">
    <property type="entry name" value="Peptidase_S8"/>
    <property type="match status" value="1"/>
</dbReference>
<dbReference type="PANTHER" id="PTHR43806:SF11">
    <property type="entry name" value="CEREVISIN-RELATED"/>
    <property type="match status" value="1"/>
</dbReference>
<evidence type="ECO:0000256" key="1">
    <source>
        <dbReference type="ARBA" id="ARBA00011073"/>
    </source>
</evidence>
<feature type="chain" id="PRO_5045655391" evidence="6">
    <location>
        <begin position="28"/>
        <end position="609"/>
    </location>
</feature>
<evidence type="ECO:0000256" key="3">
    <source>
        <dbReference type="ARBA" id="ARBA00022801"/>
    </source>
</evidence>
<dbReference type="Gene3D" id="3.40.50.200">
    <property type="entry name" value="Peptidase S8/S53 domain"/>
    <property type="match status" value="1"/>
</dbReference>
<evidence type="ECO:0000313" key="9">
    <source>
        <dbReference type="Proteomes" id="UP001597568"/>
    </source>
</evidence>
<feature type="active site" description="Charge relay system" evidence="5">
    <location>
        <position position="154"/>
    </location>
</feature>
<gene>
    <name evidence="8" type="ORF">ACFSY7_08755</name>
</gene>
<evidence type="ECO:0000259" key="7">
    <source>
        <dbReference type="Pfam" id="PF00082"/>
    </source>
</evidence>
<dbReference type="PROSITE" id="PS51892">
    <property type="entry name" value="SUBTILASE"/>
    <property type="match status" value="1"/>
</dbReference>
<dbReference type="InterPro" id="IPR013783">
    <property type="entry name" value="Ig-like_fold"/>
</dbReference>
<evidence type="ECO:0000256" key="5">
    <source>
        <dbReference type="PROSITE-ProRule" id="PRU01240"/>
    </source>
</evidence>
<evidence type="ECO:0000256" key="2">
    <source>
        <dbReference type="ARBA" id="ARBA00022670"/>
    </source>
</evidence>
<protein>
    <submittedName>
        <fullName evidence="8">S8 family serine peptidase</fullName>
    </submittedName>
</protein>
<feature type="active site" description="Charge relay system" evidence="5">
    <location>
        <position position="125"/>
    </location>
</feature>
<feature type="domain" description="Peptidase S8/S53" evidence="7">
    <location>
        <begin position="118"/>
        <end position="350"/>
    </location>
</feature>
<keyword evidence="2 5" id="KW-0645">Protease</keyword>
<dbReference type="Gene3D" id="2.60.40.10">
    <property type="entry name" value="Immunoglobulins"/>
    <property type="match status" value="1"/>
</dbReference>
<evidence type="ECO:0000313" key="8">
    <source>
        <dbReference type="EMBL" id="MFD2868589.1"/>
    </source>
</evidence>
<comment type="similarity">
    <text evidence="1 5">Belongs to the peptidase S8 family.</text>
</comment>
<evidence type="ECO:0000256" key="6">
    <source>
        <dbReference type="SAM" id="SignalP"/>
    </source>
</evidence>
<dbReference type="Proteomes" id="UP001597568">
    <property type="component" value="Unassembled WGS sequence"/>
</dbReference>
<dbReference type="EMBL" id="JBHUOR010000042">
    <property type="protein sequence ID" value="MFD2868589.1"/>
    <property type="molecule type" value="Genomic_DNA"/>
</dbReference>
<organism evidence="8 9">
    <name type="scientific">Kurthia populi</name>
    <dbReference type="NCBI Taxonomy" id="1562132"/>
    <lineage>
        <taxon>Bacteria</taxon>
        <taxon>Bacillati</taxon>
        <taxon>Bacillota</taxon>
        <taxon>Bacilli</taxon>
        <taxon>Bacillales</taxon>
        <taxon>Caryophanaceae</taxon>
        <taxon>Kurthia</taxon>
    </lineage>
</organism>
<dbReference type="PANTHER" id="PTHR43806">
    <property type="entry name" value="PEPTIDASE S8"/>
    <property type="match status" value="1"/>
</dbReference>
<keyword evidence="6" id="KW-0732">Signal</keyword>